<dbReference type="Proteomes" id="UP001144036">
    <property type="component" value="Unassembled WGS sequence"/>
</dbReference>
<evidence type="ECO:0000313" key="2">
    <source>
        <dbReference type="EMBL" id="MDA0638966.1"/>
    </source>
</evidence>
<feature type="domain" description="Transposase for insertion sequence element IS21-like C-terminal" evidence="1">
    <location>
        <begin position="35"/>
        <end position="86"/>
    </location>
</feature>
<dbReference type="RefSeq" id="WP_408638259.1">
    <property type="nucleotide sequence ID" value="NZ_JAPNNL010000343.1"/>
</dbReference>
<proteinExistence type="predicted"/>
<dbReference type="EMBL" id="JAPNNL010000343">
    <property type="protein sequence ID" value="MDA0638966.1"/>
    <property type="molecule type" value="Genomic_DNA"/>
</dbReference>
<dbReference type="InterPro" id="IPR054353">
    <property type="entry name" value="IstA-like_C"/>
</dbReference>
<name>A0ABT4SQ15_9ACTN</name>
<accession>A0ABT4SQ15</accession>
<evidence type="ECO:0000259" key="1">
    <source>
        <dbReference type="Pfam" id="PF22483"/>
    </source>
</evidence>
<reference evidence="2" key="1">
    <citation type="submission" date="2022-11" db="EMBL/GenBank/DDBJ databases">
        <title>Nonomuraea corallina sp. nov., a new species of the genus Nonomuraea isolated from sea side sediment in Thai sea.</title>
        <authorList>
            <person name="Ngamcharungchit C."/>
            <person name="Matsumoto A."/>
            <person name="Suriyachadkun C."/>
            <person name="Panbangred W."/>
            <person name="Inahashi Y."/>
            <person name="Intra B."/>
        </authorList>
    </citation>
    <scope>NUCLEOTIDE SEQUENCE</scope>
    <source>
        <strain evidence="2">MCN248</strain>
    </source>
</reference>
<keyword evidence="3" id="KW-1185">Reference proteome</keyword>
<protein>
    <submittedName>
        <fullName evidence="2">IS21 family transposase</fullName>
    </submittedName>
</protein>
<dbReference type="Pfam" id="PF22483">
    <property type="entry name" value="Mu-transpos_C_2"/>
    <property type="match status" value="1"/>
</dbReference>
<sequence>HSEICAIPAERLAAEREVMSTLPSLRPAIGKPPITRKVDKLSCVRFGSARYSVPNRLIGVRVAVVEADGRLLITDLATGEIVADHAPVAPGEAAICDEHYGGPRPAPRRAARPRTSAEKAFLALGPVAEAWLTGSAASGNTRLAADLVELAALQAAHGDATLVAALERAARFRRWRADDIRSILAAGSGTPQPTPAGDALVMALPTVPTRSLDDYALDRIDEIGQAG</sequence>
<feature type="non-terminal residue" evidence="2">
    <location>
        <position position="1"/>
    </location>
</feature>
<evidence type="ECO:0000313" key="3">
    <source>
        <dbReference type="Proteomes" id="UP001144036"/>
    </source>
</evidence>
<gene>
    <name evidence="2" type="ORF">OUY22_36625</name>
</gene>
<comment type="caution">
    <text evidence="2">The sequence shown here is derived from an EMBL/GenBank/DDBJ whole genome shotgun (WGS) entry which is preliminary data.</text>
</comment>
<organism evidence="2 3">
    <name type="scientific">Nonomuraea corallina</name>
    <dbReference type="NCBI Taxonomy" id="2989783"/>
    <lineage>
        <taxon>Bacteria</taxon>
        <taxon>Bacillati</taxon>
        <taxon>Actinomycetota</taxon>
        <taxon>Actinomycetes</taxon>
        <taxon>Streptosporangiales</taxon>
        <taxon>Streptosporangiaceae</taxon>
        <taxon>Nonomuraea</taxon>
    </lineage>
</organism>